<feature type="domain" description="TLDc" evidence="5">
    <location>
        <begin position="10"/>
        <end position="98"/>
    </location>
</feature>
<dbReference type="PANTHER" id="PTHR23354">
    <property type="entry name" value="NUCLEOLAR PROTEIN 7/ESTROGEN RECEPTOR COACTIVATOR-RELATED"/>
    <property type="match status" value="1"/>
</dbReference>
<keyword evidence="3" id="KW-0496">Mitochondrion</keyword>
<dbReference type="InterPro" id="IPR006571">
    <property type="entry name" value="TLDc_dom"/>
</dbReference>
<gene>
    <name evidence="6" type="ORF">DBRI00130_LOCUS37484</name>
</gene>
<dbReference type="GO" id="GO:0005739">
    <property type="term" value="C:mitochondrion"/>
    <property type="evidence" value="ECO:0007669"/>
    <property type="project" value="UniProtKB-SubCell"/>
</dbReference>
<comment type="similarity">
    <text evidence="2">Belongs to the OXR1 family.</text>
</comment>
<organism evidence="6">
    <name type="scientific">Ditylum brightwellii</name>
    <dbReference type="NCBI Taxonomy" id="49249"/>
    <lineage>
        <taxon>Eukaryota</taxon>
        <taxon>Sar</taxon>
        <taxon>Stramenopiles</taxon>
        <taxon>Ochrophyta</taxon>
        <taxon>Bacillariophyta</taxon>
        <taxon>Mediophyceae</taxon>
        <taxon>Lithodesmiophycidae</taxon>
        <taxon>Lithodesmiales</taxon>
        <taxon>Lithodesmiaceae</taxon>
        <taxon>Ditylum</taxon>
    </lineage>
</organism>
<name>A0A7S4VTZ4_9STRA</name>
<evidence type="ECO:0000256" key="1">
    <source>
        <dbReference type="ARBA" id="ARBA00004173"/>
    </source>
</evidence>
<comment type="subcellular location">
    <subcellularLocation>
        <location evidence="1">Mitochondrion</location>
    </subcellularLocation>
</comment>
<sequence length="124" mass="13424">MSKKSHQYLDSELEVYPFAGVNDYVQRCTERNLYVGGGDWIQDGCPYDGNQCGVGLMLDSDLEYGESYPCATFASPALCKNSKAGCKFQVVNVEVWTLTPCSSLSAAVSLESHKSFVASNSVTG</sequence>
<dbReference type="Pfam" id="PF07534">
    <property type="entry name" value="TLD"/>
    <property type="match status" value="1"/>
</dbReference>
<evidence type="ECO:0000256" key="2">
    <source>
        <dbReference type="ARBA" id="ARBA00009540"/>
    </source>
</evidence>
<dbReference type="AlphaFoldDB" id="A0A7S4VTZ4"/>
<evidence type="ECO:0000259" key="5">
    <source>
        <dbReference type="Pfam" id="PF07534"/>
    </source>
</evidence>
<evidence type="ECO:0000313" key="6">
    <source>
        <dbReference type="EMBL" id="CAE4650027.1"/>
    </source>
</evidence>
<accession>A0A7S4VTZ4</accession>
<proteinExistence type="inferred from homology"/>
<reference evidence="6" key="1">
    <citation type="submission" date="2021-01" db="EMBL/GenBank/DDBJ databases">
        <authorList>
            <person name="Corre E."/>
            <person name="Pelletier E."/>
            <person name="Niang G."/>
            <person name="Scheremetjew M."/>
            <person name="Finn R."/>
            <person name="Kale V."/>
            <person name="Holt S."/>
            <person name="Cochrane G."/>
            <person name="Meng A."/>
            <person name="Brown T."/>
            <person name="Cohen L."/>
        </authorList>
    </citation>
    <scope>NUCLEOTIDE SEQUENCE</scope>
    <source>
        <strain evidence="6">GSO104</strain>
    </source>
</reference>
<protein>
    <recommendedName>
        <fullName evidence="4">Oxidation resistance protein 1</fullName>
    </recommendedName>
</protein>
<evidence type="ECO:0000256" key="4">
    <source>
        <dbReference type="ARBA" id="ARBA00040604"/>
    </source>
</evidence>
<dbReference type="PANTHER" id="PTHR23354:SF62">
    <property type="entry name" value="MUSTARD, ISOFORM V"/>
    <property type="match status" value="1"/>
</dbReference>
<dbReference type="EMBL" id="HBNS01048880">
    <property type="protein sequence ID" value="CAE4650027.1"/>
    <property type="molecule type" value="Transcribed_RNA"/>
</dbReference>
<evidence type="ECO:0000256" key="3">
    <source>
        <dbReference type="ARBA" id="ARBA00023128"/>
    </source>
</evidence>